<proteinExistence type="predicted"/>
<name>A0AA51UHB1_9EURY</name>
<dbReference type="RefSeq" id="WP_309309256.1">
    <property type="nucleotide sequence ID" value="NZ_CP133594.1"/>
</dbReference>
<evidence type="ECO:0008006" key="3">
    <source>
        <dbReference type="Google" id="ProtNLM"/>
    </source>
</evidence>
<dbReference type="Proteomes" id="UP001183006">
    <property type="component" value="Chromosome"/>
</dbReference>
<dbReference type="KEGG" id="mmav:RE476_04740"/>
<sequence length="164" mass="18092">MKRTTMLLAIGALILLVSGMGAVNAETNENANAWYGPMYNWMADHMGSYGYGPGACWGGYGSSYAYADTTQEIAVPTVEDAYDIAKTKISADVSMDNIYQMSRWWVVYYTDADGAIKQGRIDSFTGEVVQDFNTYSNTYARNYQSGTSSRNYRGGMGTGMMYGY</sequence>
<evidence type="ECO:0000313" key="1">
    <source>
        <dbReference type="EMBL" id="WMW23140.1"/>
    </source>
</evidence>
<dbReference type="EMBL" id="CP133594">
    <property type="protein sequence ID" value="WMW23140.1"/>
    <property type="molecule type" value="Genomic_DNA"/>
</dbReference>
<protein>
    <recommendedName>
        <fullName evidence="3">PepSY domain-containing protein</fullName>
    </recommendedName>
</protein>
<evidence type="ECO:0000313" key="2">
    <source>
        <dbReference type="Proteomes" id="UP001183006"/>
    </source>
</evidence>
<accession>A0AA51UHB1</accession>
<reference evidence="1" key="1">
    <citation type="submission" date="2023-08" db="EMBL/GenBank/DDBJ databases">
        <title>Methanolobus mangrovi sp. nov. and Methanolobus sediminis sp. nov, two novel methylotrophic methanogens isolated from mangrove sediments in China.</title>
        <authorList>
            <person name="Zhou J."/>
        </authorList>
    </citation>
    <scope>NUCLEOTIDE SEQUENCE</scope>
    <source>
        <strain evidence="1">FTZ2</strain>
    </source>
</reference>
<keyword evidence="2" id="KW-1185">Reference proteome</keyword>
<dbReference type="AlphaFoldDB" id="A0AA51UHB1"/>
<dbReference type="GeneID" id="84229423"/>
<organism evidence="1 2">
    <name type="scientific">Methanolobus mangrovi</name>
    <dbReference type="NCBI Taxonomy" id="3072977"/>
    <lineage>
        <taxon>Archaea</taxon>
        <taxon>Methanobacteriati</taxon>
        <taxon>Methanobacteriota</taxon>
        <taxon>Stenosarchaea group</taxon>
        <taxon>Methanomicrobia</taxon>
        <taxon>Methanosarcinales</taxon>
        <taxon>Methanosarcinaceae</taxon>
        <taxon>Methanolobus</taxon>
    </lineage>
</organism>
<gene>
    <name evidence="1" type="ORF">RE476_04740</name>
</gene>